<dbReference type="InterPro" id="IPR013783">
    <property type="entry name" value="Ig-like_fold"/>
</dbReference>
<gene>
    <name evidence="6" type="ORF">F0L68_30460</name>
</gene>
<dbReference type="Pfam" id="PF05345">
    <property type="entry name" value="He_PIG"/>
    <property type="match status" value="1"/>
</dbReference>
<dbReference type="InterPro" id="IPR006644">
    <property type="entry name" value="Cadg"/>
</dbReference>
<protein>
    <submittedName>
        <fullName evidence="6">Peptidase</fullName>
    </submittedName>
</protein>
<feature type="active site" description="Proton donor" evidence="1">
    <location>
        <position position="645"/>
    </location>
</feature>
<dbReference type="OrthoDB" id="9814383at2"/>
<feature type="binding site" evidence="2">
    <location>
        <position position="572"/>
    </location>
    <ligand>
        <name>Zn(2+)</name>
        <dbReference type="ChEBI" id="CHEBI:29105"/>
        <note>catalytic</note>
    </ligand>
</feature>
<dbReference type="InterPro" id="IPR034015">
    <property type="entry name" value="M1_LTA4H"/>
</dbReference>
<dbReference type="CDD" id="cd09604">
    <property type="entry name" value="M1_APN_like"/>
    <property type="match status" value="1"/>
</dbReference>
<keyword evidence="2" id="KW-0862">Zinc</keyword>
<feature type="signal peptide" evidence="4">
    <location>
        <begin position="1"/>
        <end position="22"/>
    </location>
</feature>
<dbReference type="PANTHER" id="PTHR45726">
    <property type="entry name" value="LEUKOTRIENE A-4 HYDROLASE"/>
    <property type="match status" value="1"/>
</dbReference>
<dbReference type="GO" id="GO:0005509">
    <property type="term" value="F:calcium ion binding"/>
    <property type="evidence" value="ECO:0007669"/>
    <property type="project" value="InterPro"/>
</dbReference>
<feature type="active site" description="Proton acceptor" evidence="1">
    <location>
        <position position="573"/>
    </location>
</feature>
<evidence type="ECO:0000259" key="5">
    <source>
        <dbReference type="SMART" id="SM00736"/>
    </source>
</evidence>
<feature type="binding site" evidence="2">
    <location>
        <position position="576"/>
    </location>
    <ligand>
        <name>Zn(2+)</name>
        <dbReference type="ChEBI" id="CHEBI:29105"/>
        <note>catalytic</note>
    </ligand>
</feature>
<dbReference type="InterPro" id="IPR027268">
    <property type="entry name" value="Peptidase_M4/M1_CTD_sf"/>
</dbReference>
<dbReference type="EMBL" id="VUOB01000061">
    <property type="protein sequence ID" value="KAA2254504.1"/>
    <property type="molecule type" value="Genomic_DNA"/>
</dbReference>
<reference evidence="6 7" key="2">
    <citation type="submission" date="2019-09" db="EMBL/GenBank/DDBJ databases">
        <authorList>
            <person name="Jin C."/>
        </authorList>
    </citation>
    <scope>NUCLEOTIDE SEQUENCE [LARGE SCALE GENOMIC DNA]</scope>
    <source>
        <strain evidence="6 7">AN110305</strain>
    </source>
</reference>
<comment type="cofactor">
    <cofactor evidence="2">
        <name>Zn(2+)</name>
        <dbReference type="ChEBI" id="CHEBI:29105"/>
    </cofactor>
    <text evidence="2">Binds 1 zinc ion per subunit.</text>
</comment>
<dbReference type="AlphaFoldDB" id="A0A5B2WUF4"/>
<dbReference type="RefSeq" id="WP_149853300.1">
    <property type="nucleotide sequence ID" value="NZ_VUOB01000061.1"/>
</dbReference>
<dbReference type="GO" id="GO:0008270">
    <property type="term" value="F:zinc ion binding"/>
    <property type="evidence" value="ECO:0007669"/>
    <property type="project" value="InterPro"/>
</dbReference>
<evidence type="ECO:0000256" key="3">
    <source>
        <dbReference type="SAM" id="MobiDB-lite"/>
    </source>
</evidence>
<accession>A0A5B2WUF4</accession>
<keyword evidence="2" id="KW-0479">Metal-binding</keyword>
<dbReference type="SUPFAM" id="SSF49313">
    <property type="entry name" value="Cadherin-like"/>
    <property type="match status" value="1"/>
</dbReference>
<dbReference type="Gene3D" id="2.60.120.260">
    <property type="entry name" value="Galactose-binding domain-like"/>
    <property type="match status" value="1"/>
</dbReference>
<reference evidence="6 7" key="1">
    <citation type="submission" date="2019-09" db="EMBL/GenBank/DDBJ databases">
        <title>Goodfellowia gen. nov., a new genus of the Pseudonocardineae related to Actinoalloteichus, containing Goodfellowia coeruleoviolacea gen. nov., comb. nov. gen. nov., comb. nov.</title>
        <authorList>
            <person name="Labeda D."/>
        </authorList>
    </citation>
    <scope>NUCLEOTIDE SEQUENCE [LARGE SCALE GENOMIC DNA]</scope>
    <source>
        <strain evidence="6 7">AN110305</strain>
    </source>
</reference>
<evidence type="ECO:0000256" key="2">
    <source>
        <dbReference type="PIRSR" id="PIRSR634015-3"/>
    </source>
</evidence>
<evidence type="ECO:0000256" key="4">
    <source>
        <dbReference type="SAM" id="SignalP"/>
    </source>
</evidence>
<dbReference type="GO" id="GO:0008237">
    <property type="term" value="F:metallopeptidase activity"/>
    <property type="evidence" value="ECO:0007669"/>
    <property type="project" value="InterPro"/>
</dbReference>
<name>A0A5B2WUF4_9PSEU</name>
<feature type="binding site" evidence="2">
    <location>
        <position position="595"/>
    </location>
    <ligand>
        <name>Zn(2+)</name>
        <dbReference type="ChEBI" id="CHEBI:29105"/>
        <note>catalytic</note>
    </ligand>
</feature>
<evidence type="ECO:0000313" key="7">
    <source>
        <dbReference type="Proteomes" id="UP000323454"/>
    </source>
</evidence>
<dbReference type="PANTHER" id="PTHR45726:SF3">
    <property type="entry name" value="LEUKOTRIENE A-4 HYDROLASE"/>
    <property type="match status" value="1"/>
</dbReference>
<dbReference type="InterPro" id="IPR014782">
    <property type="entry name" value="Peptidase_M1_dom"/>
</dbReference>
<dbReference type="SUPFAM" id="SSF55486">
    <property type="entry name" value="Metalloproteases ('zincins'), catalytic domain"/>
    <property type="match status" value="1"/>
</dbReference>
<feature type="region of interest" description="Disordered" evidence="3">
    <location>
        <begin position="192"/>
        <end position="213"/>
    </location>
</feature>
<feature type="chain" id="PRO_5039730344" evidence="4">
    <location>
        <begin position="23"/>
        <end position="708"/>
    </location>
</feature>
<organism evidence="6 7">
    <name type="scientific">Solihabitans fulvus</name>
    <dbReference type="NCBI Taxonomy" id="1892852"/>
    <lineage>
        <taxon>Bacteria</taxon>
        <taxon>Bacillati</taxon>
        <taxon>Actinomycetota</taxon>
        <taxon>Actinomycetes</taxon>
        <taxon>Pseudonocardiales</taxon>
        <taxon>Pseudonocardiaceae</taxon>
        <taxon>Solihabitans</taxon>
    </lineage>
</organism>
<dbReference type="GO" id="GO:0016020">
    <property type="term" value="C:membrane"/>
    <property type="evidence" value="ECO:0007669"/>
    <property type="project" value="InterPro"/>
</dbReference>
<keyword evidence="7" id="KW-1185">Reference proteome</keyword>
<dbReference type="SMART" id="SM00736">
    <property type="entry name" value="CADG"/>
    <property type="match status" value="1"/>
</dbReference>
<dbReference type="Gene3D" id="2.60.40.10">
    <property type="entry name" value="Immunoglobulins"/>
    <property type="match status" value="1"/>
</dbReference>
<comment type="caution">
    <text evidence="6">The sequence shown here is derived from an EMBL/GenBank/DDBJ whole genome shotgun (WGS) entry which is preliminary data.</text>
</comment>
<proteinExistence type="predicted"/>
<evidence type="ECO:0000256" key="1">
    <source>
        <dbReference type="PIRSR" id="PIRSR634015-1"/>
    </source>
</evidence>
<dbReference type="GO" id="GO:0005975">
    <property type="term" value="P:carbohydrate metabolic process"/>
    <property type="evidence" value="ECO:0007669"/>
    <property type="project" value="UniProtKB-ARBA"/>
</dbReference>
<evidence type="ECO:0000313" key="6">
    <source>
        <dbReference type="EMBL" id="KAA2254504.1"/>
    </source>
</evidence>
<feature type="domain" description="Dystroglycan-type cadherin-like" evidence="5">
    <location>
        <begin position="201"/>
        <end position="290"/>
    </location>
</feature>
<dbReference type="Pfam" id="PF01433">
    <property type="entry name" value="Peptidase_M1"/>
    <property type="match status" value="1"/>
</dbReference>
<sequence length="708" mass="73711">MQRRTTLAGLASLALVIGITTAQPGFIGEAATQPATPAHAPAACAGEVVGNGGFESGLTPWAQNDTIVVDNTQGEAAHGGSHLAWLDGYGSTHTDTLTQQLAIPADCTQASLSYWLHIDTKETDPNTAYDVLTVSLGGTTLATYSNKDAGNGYTQKTFDVSGQAGKTVTLTFNGVEDSSLATSFAIDDVSLTGTGGTPSGPTVTSPGNQTGTVGKAASLQISATDPGGSTLTYGATGLPTGLSVAANSGLITGTPTTAGTYSVTVTATNTSGKSGSASFTWTVNPPGGTDTTRTPYQASYAVNLTSDSTGAHWSGTENVTFANASATPLAEAYLRLWDNYHGSCPTTPITVSNVTGGTAGSLEVNCTALKVTLPTPLNQGQQATIGFNLVIDVPANSDRFGRDGAYSFIGNALPVLALKDGSGWHLDPYTNNGESFYTLASDFNVVLDHPTSVLVPATGTSTDQPGTSGRTVTTATAAKVRDFAWGAGPFAKQSTTSSTGVRVNTYAVSGVSSSSATSMLNTAAQAMDSHSAKYGAYPYGEVDVVLDNNFWFGGMEYPGFILETISNTALVHELAHQWWYGIVGDDQYNGPWLDESFADYATDVYFGDNGVGCWNNVSWAGADERITNSMAYWDQHSDRYSTVVYGYGKCALHDLAGVLGSSVMAQFLKDYAQSHWYGVSTTAEFKAAAQARTSTDLTSFWSQHRIVG</sequence>
<dbReference type="Gene3D" id="1.10.390.10">
    <property type="entry name" value="Neutral Protease Domain 2"/>
    <property type="match status" value="1"/>
</dbReference>
<dbReference type="Proteomes" id="UP000323454">
    <property type="component" value="Unassembled WGS sequence"/>
</dbReference>
<dbReference type="InterPro" id="IPR015919">
    <property type="entry name" value="Cadherin-like_sf"/>
</dbReference>
<keyword evidence="4" id="KW-0732">Signal</keyword>